<sequence length="225" mass="24323">MKCYRSARRHLAYAFAGVASRRPSSRQCTGLCCPHCGGPFPTMSCVISGLDFDHPVSNVRQSFDLLGLKQRGMNPYADVNKSARGGFPPCPFKQDDGEPVKEYPVAACDEVERKTKELRGDDFTFRSLVKCSDFEDWFTEVLPGYAENASASLLTASNCRRPTEGRATLSITWARCMSPVIWTAFGARSARTNAASVDPRAVRSGAPCAGACALRASTVSSSTAS</sequence>
<organism evidence="1 2">
    <name type="scientific">Prorocentrum cordatum</name>
    <dbReference type="NCBI Taxonomy" id="2364126"/>
    <lineage>
        <taxon>Eukaryota</taxon>
        <taxon>Sar</taxon>
        <taxon>Alveolata</taxon>
        <taxon>Dinophyceae</taxon>
        <taxon>Prorocentrales</taxon>
        <taxon>Prorocentraceae</taxon>
        <taxon>Prorocentrum</taxon>
    </lineage>
</organism>
<proteinExistence type="predicted"/>
<evidence type="ECO:0000313" key="2">
    <source>
        <dbReference type="Proteomes" id="UP001189429"/>
    </source>
</evidence>
<gene>
    <name evidence="1" type="ORF">PCOR1329_LOCUS81639</name>
</gene>
<name>A0ABN9Y1A6_9DINO</name>
<dbReference type="EMBL" id="CAUYUJ010021661">
    <property type="protein sequence ID" value="CAK0906227.1"/>
    <property type="molecule type" value="Genomic_DNA"/>
</dbReference>
<comment type="caution">
    <text evidence="1">The sequence shown here is derived from an EMBL/GenBank/DDBJ whole genome shotgun (WGS) entry which is preliminary data.</text>
</comment>
<keyword evidence="2" id="KW-1185">Reference proteome</keyword>
<evidence type="ECO:0000313" key="1">
    <source>
        <dbReference type="EMBL" id="CAK0906227.1"/>
    </source>
</evidence>
<reference evidence="1" key="1">
    <citation type="submission" date="2023-10" db="EMBL/GenBank/DDBJ databases">
        <authorList>
            <person name="Chen Y."/>
            <person name="Shah S."/>
            <person name="Dougan E. K."/>
            <person name="Thang M."/>
            <person name="Chan C."/>
        </authorList>
    </citation>
    <scope>NUCLEOTIDE SEQUENCE [LARGE SCALE GENOMIC DNA]</scope>
</reference>
<dbReference type="Proteomes" id="UP001189429">
    <property type="component" value="Unassembled WGS sequence"/>
</dbReference>
<accession>A0ABN9Y1A6</accession>
<protein>
    <submittedName>
        <fullName evidence="1">Uncharacterized protein</fullName>
    </submittedName>
</protein>